<name>A0A0A9XYR4_LYGHE</name>
<dbReference type="EMBL" id="GBHO01019606">
    <property type="protein sequence ID" value="JAG23998.1"/>
    <property type="molecule type" value="Transcribed_RNA"/>
</dbReference>
<accession>A0A0A9XYR4</accession>
<organism evidence="1">
    <name type="scientific">Lygus hesperus</name>
    <name type="common">Western plant bug</name>
    <dbReference type="NCBI Taxonomy" id="30085"/>
    <lineage>
        <taxon>Eukaryota</taxon>
        <taxon>Metazoa</taxon>
        <taxon>Ecdysozoa</taxon>
        <taxon>Arthropoda</taxon>
        <taxon>Hexapoda</taxon>
        <taxon>Insecta</taxon>
        <taxon>Pterygota</taxon>
        <taxon>Neoptera</taxon>
        <taxon>Paraneoptera</taxon>
        <taxon>Hemiptera</taxon>
        <taxon>Heteroptera</taxon>
        <taxon>Panheteroptera</taxon>
        <taxon>Cimicomorpha</taxon>
        <taxon>Miridae</taxon>
        <taxon>Mirini</taxon>
        <taxon>Lygus</taxon>
    </lineage>
</organism>
<reference evidence="1" key="1">
    <citation type="journal article" date="2014" name="PLoS ONE">
        <title>Transcriptome-Based Identification of ABC Transporters in the Western Tarnished Plant Bug Lygus hesperus.</title>
        <authorList>
            <person name="Hull J.J."/>
            <person name="Chaney K."/>
            <person name="Geib S.M."/>
            <person name="Fabrick J.A."/>
            <person name="Brent C.S."/>
            <person name="Walsh D."/>
            <person name="Lavine L.C."/>
        </authorList>
    </citation>
    <scope>NUCLEOTIDE SEQUENCE</scope>
</reference>
<proteinExistence type="predicted"/>
<evidence type="ECO:0000313" key="1">
    <source>
        <dbReference type="EMBL" id="JAG23998.1"/>
    </source>
</evidence>
<protein>
    <submittedName>
        <fullName evidence="1">Putative polyketide synthase 31</fullName>
    </submittedName>
</protein>
<reference evidence="1" key="2">
    <citation type="submission" date="2014-07" db="EMBL/GenBank/DDBJ databases">
        <authorList>
            <person name="Hull J."/>
        </authorList>
    </citation>
    <scope>NUCLEOTIDE SEQUENCE</scope>
</reference>
<gene>
    <name evidence="1" type="primary">pks31</name>
    <name evidence="1" type="ORF">CM83_1507</name>
</gene>
<dbReference type="AlphaFoldDB" id="A0A0A9XYR4"/>
<sequence length="221" mass="25669">MYFDYDKNSEDSDDDMYKGELPEDFEEVKETKCKKCEANEKHLGADMPKISMTKKEFKTLRRALYKKMVDEGLLKYLVEALKALCPNTTHDLTMLGRLLVNPKDGEIKDLGERCRVVNKIALRIREMYGNTGQTVPLQTRLDAIIQETLDMKRVRKEESRMSRKTPTQSLIIIRDHICNPNCHWCQLHCDSFAKLSSEQNKKCDCQCVTLQPAPVRDWSKC</sequence>